<dbReference type="InterPro" id="IPR038763">
    <property type="entry name" value="DHH_sf"/>
</dbReference>
<dbReference type="Proteomes" id="UP000249720">
    <property type="component" value="Unassembled WGS sequence"/>
</dbReference>
<organism evidence="9 10">
    <name type="scientific">Hydrotalea sandarakina</name>
    <dbReference type="NCBI Taxonomy" id="1004304"/>
    <lineage>
        <taxon>Bacteria</taxon>
        <taxon>Pseudomonadati</taxon>
        <taxon>Bacteroidota</taxon>
        <taxon>Chitinophagia</taxon>
        <taxon>Chitinophagales</taxon>
        <taxon>Chitinophagaceae</taxon>
        <taxon>Hydrotalea</taxon>
    </lineage>
</organism>
<dbReference type="Pfam" id="PF02272">
    <property type="entry name" value="DHHA1"/>
    <property type="match status" value="1"/>
</dbReference>
<feature type="domain" description="RecJ OB" evidence="8">
    <location>
        <begin position="455"/>
        <end position="560"/>
    </location>
</feature>
<dbReference type="PANTHER" id="PTHR30255:SF2">
    <property type="entry name" value="SINGLE-STRANDED-DNA-SPECIFIC EXONUCLEASE RECJ"/>
    <property type="match status" value="1"/>
</dbReference>
<evidence type="ECO:0000256" key="1">
    <source>
        <dbReference type="ARBA" id="ARBA00005915"/>
    </source>
</evidence>
<protein>
    <recommendedName>
        <fullName evidence="2">Single-stranded-DNA-specific exonuclease RecJ</fullName>
    </recommendedName>
</protein>
<evidence type="ECO:0000256" key="5">
    <source>
        <dbReference type="ARBA" id="ARBA00022839"/>
    </source>
</evidence>
<dbReference type="RefSeq" id="WP_111294437.1">
    <property type="nucleotide sequence ID" value="NZ_QKZV01000003.1"/>
</dbReference>
<dbReference type="InterPro" id="IPR004610">
    <property type="entry name" value="RecJ"/>
</dbReference>
<dbReference type="InterPro" id="IPR001667">
    <property type="entry name" value="DDH_dom"/>
</dbReference>
<evidence type="ECO:0000256" key="4">
    <source>
        <dbReference type="ARBA" id="ARBA00022801"/>
    </source>
</evidence>
<keyword evidence="5 9" id="KW-0269">Exonuclease</keyword>
<dbReference type="InterPro" id="IPR003156">
    <property type="entry name" value="DHHA1_dom"/>
</dbReference>
<gene>
    <name evidence="9" type="ORF">LX80_01299</name>
</gene>
<dbReference type="SUPFAM" id="SSF64182">
    <property type="entry name" value="DHH phosphoesterases"/>
    <property type="match status" value="1"/>
</dbReference>
<dbReference type="GO" id="GO:0006310">
    <property type="term" value="P:DNA recombination"/>
    <property type="evidence" value="ECO:0007669"/>
    <property type="project" value="InterPro"/>
</dbReference>
<dbReference type="EMBL" id="QKZV01000003">
    <property type="protein sequence ID" value="PZX63648.1"/>
    <property type="molecule type" value="Genomic_DNA"/>
</dbReference>
<dbReference type="GO" id="GO:0003676">
    <property type="term" value="F:nucleic acid binding"/>
    <property type="evidence" value="ECO:0007669"/>
    <property type="project" value="InterPro"/>
</dbReference>
<sequence length="582" mass="65572">MEKRWTLPEWDENKVLQLQASLKVNRVICQILVQRGIDSYDKAKQFFRPQLSDLHSPWLMKDMDKAVARIMLAFENNEKILVYGDYDVDGTTSVACLFQFLQSIYPHVGFYIPHRYKEGYGISQLGIDYANENNYSLIISLDCGIKSVELIQYAKNLNIDFIVCDHHLPDKILPPAVAILNPKQSNCNYPYKDLCGCGVGFKLITALSEKLQLPESAPFEYLDLVACAIAADIVPITGENRVLAYYGLKKVNEKPCAGIKALLQLAGMQKEVRINNLVFIIAPRVNAAGRMDDAKKAVQLFIEKDITTALQLAEMLHNDNTDRKEADSSITAEALALIEEDKNHIHKCSTVVYKEHWHKGVVGIVASRLIEKHYKPTIVLTKSGDYITGSARSVAGFNLYEAIYACKDYLIGYGGHFAAAGLTLKAENLHAFSNAFENVVKETIHPNLLIPEIIIDAIIELKDITQGFYNIINQMEPFGPDNMQPVFMLKEVTDTGYSKIVKNEHIRFVIKQDKLSITGIGFNMAHQFHLLANQNPVNLVCTIDENEYMGEKNLQIRVIDMKPAHKNISENGITYRQKNVQA</sequence>
<dbReference type="Pfam" id="PF01368">
    <property type="entry name" value="DHH"/>
    <property type="match status" value="1"/>
</dbReference>
<evidence type="ECO:0000259" key="6">
    <source>
        <dbReference type="Pfam" id="PF01368"/>
    </source>
</evidence>
<accession>A0A2W7RSD6</accession>
<dbReference type="InterPro" id="IPR051673">
    <property type="entry name" value="SSDNA_exonuclease_RecJ"/>
</dbReference>
<comment type="caution">
    <text evidence="9">The sequence shown here is derived from an EMBL/GenBank/DDBJ whole genome shotgun (WGS) entry which is preliminary data.</text>
</comment>
<dbReference type="GO" id="GO:0008409">
    <property type="term" value="F:5'-3' exonuclease activity"/>
    <property type="evidence" value="ECO:0007669"/>
    <property type="project" value="InterPro"/>
</dbReference>
<feature type="domain" description="DHHA1" evidence="7">
    <location>
        <begin position="351"/>
        <end position="442"/>
    </location>
</feature>
<dbReference type="Gene3D" id="3.10.310.30">
    <property type="match status" value="1"/>
</dbReference>
<dbReference type="OrthoDB" id="9809852at2"/>
<comment type="similarity">
    <text evidence="1">Belongs to the RecJ family.</text>
</comment>
<keyword evidence="4" id="KW-0378">Hydrolase</keyword>
<reference evidence="9 10" key="1">
    <citation type="submission" date="2018-06" db="EMBL/GenBank/DDBJ databases">
        <title>Genomic Encyclopedia of Archaeal and Bacterial Type Strains, Phase II (KMG-II): from individual species to whole genera.</title>
        <authorList>
            <person name="Goeker M."/>
        </authorList>
    </citation>
    <scope>NUCLEOTIDE SEQUENCE [LARGE SCALE GENOMIC DNA]</scope>
    <source>
        <strain evidence="9 10">DSM 23241</strain>
    </source>
</reference>
<feature type="domain" description="DDH" evidence="6">
    <location>
        <begin position="79"/>
        <end position="229"/>
    </location>
</feature>
<evidence type="ECO:0000259" key="8">
    <source>
        <dbReference type="Pfam" id="PF17768"/>
    </source>
</evidence>
<evidence type="ECO:0000259" key="7">
    <source>
        <dbReference type="Pfam" id="PF02272"/>
    </source>
</evidence>
<dbReference type="InterPro" id="IPR041122">
    <property type="entry name" value="RecJ_OB"/>
</dbReference>
<proteinExistence type="inferred from homology"/>
<evidence type="ECO:0000256" key="2">
    <source>
        <dbReference type="ARBA" id="ARBA00019841"/>
    </source>
</evidence>
<dbReference type="Pfam" id="PF17768">
    <property type="entry name" value="RecJ_OB"/>
    <property type="match status" value="1"/>
</dbReference>
<dbReference type="Gene3D" id="3.90.1640.30">
    <property type="match status" value="1"/>
</dbReference>
<dbReference type="PANTHER" id="PTHR30255">
    <property type="entry name" value="SINGLE-STRANDED-DNA-SPECIFIC EXONUCLEASE RECJ"/>
    <property type="match status" value="1"/>
</dbReference>
<name>A0A2W7RSD6_9BACT</name>
<keyword evidence="3" id="KW-0540">Nuclease</keyword>
<dbReference type="AlphaFoldDB" id="A0A2W7RSD6"/>
<keyword evidence="10" id="KW-1185">Reference proteome</keyword>
<evidence type="ECO:0000256" key="3">
    <source>
        <dbReference type="ARBA" id="ARBA00022722"/>
    </source>
</evidence>
<dbReference type="GO" id="GO:0006281">
    <property type="term" value="P:DNA repair"/>
    <property type="evidence" value="ECO:0007669"/>
    <property type="project" value="InterPro"/>
</dbReference>
<evidence type="ECO:0000313" key="10">
    <source>
        <dbReference type="Proteomes" id="UP000249720"/>
    </source>
</evidence>
<dbReference type="NCBIfam" id="TIGR00644">
    <property type="entry name" value="recJ"/>
    <property type="match status" value="1"/>
</dbReference>
<evidence type="ECO:0000313" key="9">
    <source>
        <dbReference type="EMBL" id="PZX63648.1"/>
    </source>
</evidence>